<dbReference type="InterPro" id="IPR029059">
    <property type="entry name" value="AB_hydrolase_5"/>
</dbReference>
<dbReference type="RefSeq" id="WP_322809650.1">
    <property type="nucleotide sequence ID" value="NZ_JAVBVO010000005.1"/>
</dbReference>
<dbReference type="GO" id="GO:0016787">
    <property type="term" value="F:hydrolase activity"/>
    <property type="evidence" value="ECO:0007669"/>
    <property type="project" value="UniProtKB-KW"/>
</dbReference>
<protein>
    <submittedName>
        <fullName evidence="3">Alpha/beta hydrolase</fullName>
    </submittedName>
</protein>
<dbReference type="InterPro" id="IPR029058">
    <property type="entry name" value="AB_hydrolase_fold"/>
</dbReference>
<dbReference type="Proteomes" id="UP001290462">
    <property type="component" value="Unassembled WGS sequence"/>
</dbReference>
<organism evidence="3 4">
    <name type="scientific">Carnobacterium maltaromaticum</name>
    <name type="common">Carnobacterium piscicola</name>
    <dbReference type="NCBI Taxonomy" id="2751"/>
    <lineage>
        <taxon>Bacteria</taxon>
        <taxon>Bacillati</taxon>
        <taxon>Bacillota</taxon>
        <taxon>Bacilli</taxon>
        <taxon>Lactobacillales</taxon>
        <taxon>Carnobacteriaceae</taxon>
        <taxon>Carnobacterium</taxon>
    </lineage>
</organism>
<accession>A0AAW9JUW5</accession>
<gene>
    <name evidence="3" type="ORF">RAK27_16940</name>
</gene>
<name>A0AAW9JUW5_CARML</name>
<dbReference type="AlphaFoldDB" id="A0AAW9JUW5"/>
<sequence>MKRRYKISLIIILTLISLALIGLLVIQNKTYSPSDEALSASKTSENVKVTRTKDALIFTPQKKTDNPAVLFYQGALVDETSYSIWAHQLAKAGYETYLIHQSFNMAVLGANKAEKIIDKYAIDSYVIGGHSLGGVMASRFAKKQTSDNLKGVFFLASYPDEKGALNATELPVLSITGSKDGVLNWESYHSSQKLLPAKTDFQIIDGGNHAGFGSYGPQKGDNKASISDKKQQSEVSELLLKWLQTIKEEVGKIPTSSFIWSTLILQSQMQHHRCHLIL</sequence>
<keyword evidence="1" id="KW-0472">Membrane</keyword>
<feature type="transmembrane region" description="Helical" evidence="1">
    <location>
        <begin position="7"/>
        <end position="26"/>
    </location>
</feature>
<reference evidence="3" key="1">
    <citation type="submission" date="2023-08" db="EMBL/GenBank/DDBJ databases">
        <title>Genomic characterization of piscicolin 126 produced by Carnobacterium maltaromaticum CM22 strain isolated from salmon (Salmo salar).</title>
        <authorList>
            <person name="Gonzalez-Gragera E."/>
            <person name="Garcia-Lopez J.D."/>
            <person name="Teso-Perez C."/>
            <person name="Gimenez-Hernandez I."/>
            <person name="Peralta-Sanchez J.M."/>
            <person name="Valdivia E."/>
            <person name="Montalban-Lopez M."/>
            <person name="Martin-Platero A.M."/>
            <person name="Banos A."/>
            <person name="Martinez-Bueno M."/>
        </authorList>
    </citation>
    <scope>NUCLEOTIDE SEQUENCE</scope>
    <source>
        <strain evidence="3">CM22</strain>
    </source>
</reference>
<proteinExistence type="predicted"/>
<dbReference type="SUPFAM" id="SSF53474">
    <property type="entry name" value="alpha/beta-Hydrolases"/>
    <property type="match status" value="1"/>
</dbReference>
<evidence type="ECO:0000313" key="4">
    <source>
        <dbReference type="Proteomes" id="UP001290462"/>
    </source>
</evidence>
<dbReference type="EMBL" id="JAVBVO010000005">
    <property type="protein sequence ID" value="MDZ5760327.1"/>
    <property type="molecule type" value="Genomic_DNA"/>
</dbReference>
<keyword evidence="3" id="KW-0378">Hydrolase</keyword>
<comment type="caution">
    <text evidence="3">The sequence shown here is derived from an EMBL/GenBank/DDBJ whole genome shotgun (WGS) entry which is preliminary data.</text>
</comment>
<feature type="domain" description="Alpha/beta hydrolase fold-5" evidence="2">
    <location>
        <begin position="69"/>
        <end position="232"/>
    </location>
</feature>
<evidence type="ECO:0000256" key="1">
    <source>
        <dbReference type="SAM" id="Phobius"/>
    </source>
</evidence>
<keyword evidence="1" id="KW-1133">Transmembrane helix</keyword>
<dbReference type="Gene3D" id="3.40.50.1820">
    <property type="entry name" value="alpha/beta hydrolase"/>
    <property type="match status" value="1"/>
</dbReference>
<evidence type="ECO:0000259" key="2">
    <source>
        <dbReference type="Pfam" id="PF12695"/>
    </source>
</evidence>
<keyword evidence="1" id="KW-0812">Transmembrane</keyword>
<evidence type="ECO:0000313" key="3">
    <source>
        <dbReference type="EMBL" id="MDZ5760327.1"/>
    </source>
</evidence>
<dbReference type="Pfam" id="PF12695">
    <property type="entry name" value="Abhydrolase_5"/>
    <property type="match status" value="1"/>
</dbReference>